<organism evidence="9 10">
    <name type="scientific">Sphaerochaeta globosa (strain ATCC BAA-1886 / DSM 22777 / Buddy)</name>
    <name type="common">Spirochaeta sp. (strain Buddy)</name>
    <dbReference type="NCBI Taxonomy" id="158189"/>
    <lineage>
        <taxon>Bacteria</taxon>
        <taxon>Pseudomonadati</taxon>
        <taxon>Spirochaetota</taxon>
        <taxon>Spirochaetia</taxon>
        <taxon>Spirochaetales</taxon>
        <taxon>Sphaerochaetaceae</taxon>
        <taxon>Sphaerochaeta</taxon>
    </lineage>
</organism>
<dbReference type="SUPFAM" id="SSF55874">
    <property type="entry name" value="ATPase domain of HSP90 chaperone/DNA topoisomerase II/histidine kinase"/>
    <property type="match status" value="1"/>
</dbReference>
<evidence type="ECO:0000259" key="8">
    <source>
        <dbReference type="PROSITE" id="PS50885"/>
    </source>
</evidence>
<dbReference type="RefSeq" id="WP_013606028.1">
    <property type="nucleotide sequence ID" value="NC_015152.1"/>
</dbReference>
<evidence type="ECO:0000259" key="7">
    <source>
        <dbReference type="PROSITE" id="PS50109"/>
    </source>
</evidence>
<dbReference type="Pfam" id="PF02518">
    <property type="entry name" value="HATPase_c"/>
    <property type="match status" value="1"/>
</dbReference>
<dbReference type="KEGG" id="sbu:SpiBuddy_0339"/>
<reference evidence="10" key="1">
    <citation type="submission" date="2011-02" db="EMBL/GenBank/DDBJ databases">
        <title>Complete sequence of Spirochaeta sp. Buddy.</title>
        <authorList>
            <person name="Lucas S."/>
            <person name="Copeland A."/>
            <person name="Lapidus A."/>
            <person name="Cheng J.-F."/>
            <person name="Goodwin L."/>
            <person name="Pitluck S."/>
            <person name="Zeytun A."/>
            <person name="Detter J.C."/>
            <person name="Han C."/>
            <person name="Tapia R."/>
            <person name="Land M."/>
            <person name="Hauser L."/>
            <person name="Kyrpides N."/>
            <person name="Ivanova N."/>
            <person name="Mikhailova N."/>
            <person name="Pagani I."/>
            <person name="Ritalahti K.M."/>
            <person name="Loeffler F.E."/>
            <person name="Woyke T."/>
        </authorList>
    </citation>
    <scope>NUCLEOTIDE SEQUENCE [LARGE SCALE GENOMIC DNA]</scope>
    <source>
        <strain evidence="10">ATCC BAA-1886 / DSM 22777 / Buddy</strain>
    </source>
</reference>
<evidence type="ECO:0000256" key="5">
    <source>
        <dbReference type="ARBA" id="ARBA00022679"/>
    </source>
</evidence>
<dbReference type="AlphaFoldDB" id="F0RU89"/>
<evidence type="ECO:0000256" key="4">
    <source>
        <dbReference type="ARBA" id="ARBA00022553"/>
    </source>
</evidence>
<name>F0RU89_SPHGB</name>
<keyword evidence="10" id="KW-1185">Reference proteome</keyword>
<gene>
    <name evidence="9" type="ordered locus">SpiBuddy_0339</name>
</gene>
<dbReference type="InterPro" id="IPR050640">
    <property type="entry name" value="Bact_2-comp_sensor_kinase"/>
</dbReference>
<evidence type="ECO:0000313" key="10">
    <source>
        <dbReference type="Proteomes" id="UP000008466"/>
    </source>
</evidence>
<keyword evidence="5" id="KW-0808">Transferase</keyword>
<dbReference type="PANTHER" id="PTHR34220:SF7">
    <property type="entry name" value="SENSOR HISTIDINE KINASE YPDA"/>
    <property type="match status" value="1"/>
</dbReference>
<dbReference type="Pfam" id="PF06580">
    <property type="entry name" value="His_kinase"/>
    <property type="match status" value="1"/>
</dbReference>
<dbReference type="GO" id="GO:0000155">
    <property type="term" value="F:phosphorelay sensor kinase activity"/>
    <property type="evidence" value="ECO:0007669"/>
    <property type="project" value="InterPro"/>
</dbReference>
<comment type="subcellular location">
    <subcellularLocation>
        <location evidence="2">Membrane</location>
    </subcellularLocation>
</comment>
<dbReference type="InterPro" id="IPR003660">
    <property type="entry name" value="HAMP_dom"/>
</dbReference>
<dbReference type="OrthoDB" id="370211at2"/>
<evidence type="ECO:0000256" key="1">
    <source>
        <dbReference type="ARBA" id="ARBA00000085"/>
    </source>
</evidence>
<dbReference type="Pfam" id="PF00672">
    <property type="entry name" value="HAMP"/>
    <property type="match status" value="1"/>
</dbReference>
<sequence>MHKPIRFATRLSIAFMLLLLIPLLGITFLNYRNFRRTTLSQTLDLNERSLKQTSAYLNYTLSSLNNIIDTLSFDETIQSVLKTESLYDRAMEGNWFLQRTDVLNIIYNPYTTNELQSVRVYPLEGPSRFSQTESYKQLGKEGQQAWNERIQTLELFKMILIPSSLFTGEHPTTISLVKRVPDFNSINKFIGMIKGDIPQQVFQAIVGQTAATKGSTTVLFNSYGEVIAHVGDDTLKDVDSITQLLIMNNITLDGSLTSIRIGEESFFIGGNHVDFSDWQLVCLIPENQVLSAATAYRSQMFWMVFALFVATVPLSFYTTKTVTNRIRKLQHHIGQSQEKGFDIVPLENGTDEIGELTIAYDTMAGNLRDLLEEQFQQGYQIKNLEFKVLQSTIDPHFLYNTLDLMSWKALQKHDTESANLAKALSKFYKLSLGHGQTIVPLGCELEHVRTYVDIQNMRFDGKITLSIMVPAELQDHMVFKIMLQPIVENAILHGIREREDETGTIWIRANKREESLTITVADNGVGMLPSQMETLLTLSDEHTGYGVWNIHERIRLAHGDSYGLRFYSKPNKGTVVSIVLPLFPEIRSASPDCTPNEM</sequence>
<dbReference type="PROSITE" id="PS50109">
    <property type="entry name" value="HIS_KIN"/>
    <property type="match status" value="1"/>
</dbReference>
<dbReference type="EC" id="2.7.13.3" evidence="3"/>
<dbReference type="EMBL" id="CP002541">
    <property type="protein sequence ID" value="ADY12175.1"/>
    <property type="molecule type" value="Genomic_DNA"/>
</dbReference>
<dbReference type="GO" id="GO:0016020">
    <property type="term" value="C:membrane"/>
    <property type="evidence" value="ECO:0007669"/>
    <property type="project" value="UniProtKB-SubCell"/>
</dbReference>
<dbReference type="Proteomes" id="UP000008466">
    <property type="component" value="Chromosome"/>
</dbReference>
<dbReference type="InterPro" id="IPR003594">
    <property type="entry name" value="HATPase_dom"/>
</dbReference>
<dbReference type="InterPro" id="IPR036890">
    <property type="entry name" value="HATPase_C_sf"/>
</dbReference>
<dbReference type="SMART" id="SM00387">
    <property type="entry name" value="HATPase_c"/>
    <property type="match status" value="1"/>
</dbReference>
<keyword evidence="4" id="KW-0597">Phosphoprotein</keyword>
<dbReference type="InterPro" id="IPR010559">
    <property type="entry name" value="Sig_transdc_His_kin_internal"/>
</dbReference>
<dbReference type="eggNOG" id="COG2972">
    <property type="taxonomic scope" value="Bacteria"/>
</dbReference>
<evidence type="ECO:0000256" key="3">
    <source>
        <dbReference type="ARBA" id="ARBA00012438"/>
    </source>
</evidence>
<dbReference type="SMART" id="SM00304">
    <property type="entry name" value="HAMP"/>
    <property type="match status" value="1"/>
</dbReference>
<accession>F0RU89</accession>
<dbReference type="PROSITE" id="PS50885">
    <property type="entry name" value="HAMP"/>
    <property type="match status" value="1"/>
</dbReference>
<dbReference type="PANTHER" id="PTHR34220">
    <property type="entry name" value="SENSOR HISTIDINE KINASE YPDA"/>
    <property type="match status" value="1"/>
</dbReference>
<feature type="domain" description="Histidine kinase" evidence="7">
    <location>
        <begin position="483"/>
        <end position="584"/>
    </location>
</feature>
<evidence type="ECO:0000256" key="6">
    <source>
        <dbReference type="ARBA" id="ARBA00022777"/>
    </source>
</evidence>
<evidence type="ECO:0000313" key="9">
    <source>
        <dbReference type="EMBL" id="ADY12175.1"/>
    </source>
</evidence>
<dbReference type="Gene3D" id="6.10.340.10">
    <property type="match status" value="1"/>
</dbReference>
<protein>
    <recommendedName>
        <fullName evidence="3">histidine kinase</fullName>
        <ecNumber evidence="3">2.7.13.3</ecNumber>
    </recommendedName>
</protein>
<dbReference type="HOGENOM" id="CLU_020473_6_1_12"/>
<dbReference type="STRING" id="158189.SpiBuddy_0339"/>
<feature type="domain" description="HAMP" evidence="8">
    <location>
        <begin position="320"/>
        <end position="372"/>
    </location>
</feature>
<comment type="catalytic activity">
    <reaction evidence="1">
        <text>ATP + protein L-histidine = ADP + protein N-phospho-L-histidine.</text>
        <dbReference type="EC" id="2.7.13.3"/>
    </reaction>
</comment>
<keyword evidence="6 9" id="KW-0418">Kinase</keyword>
<dbReference type="Gene3D" id="3.30.565.10">
    <property type="entry name" value="Histidine kinase-like ATPase, C-terminal domain"/>
    <property type="match status" value="1"/>
</dbReference>
<dbReference type="InterPro" id="IPR005467">
    <property type="entry name" value="His_kinase_dom"/>
</dbReference>
<proteinExistence type="predicted"/>
<evidence type="ECO:0000256" key="2">
    <source>
        <dbReference type="ARBA" id="ARBA00004370"/>
    </source>
</evidence>